<dbReference type="AlphaFoldDB" id="A0A447TIB6"/>
<organism evidence="2 3">
    <name type="scientific">Chromobacterium violaceum</name>
    <dbReference type="NCBI Taxonomy" id="536"/>
    <lineage>
        <taxon>Bacteria</taxon>
        <taxon>Pseudomonadati</taxon>
        <taxon>Pseudomonadota</taxon>
        <taxon>Betaproteobacteria</taxon>
        <taxon>Neisseriales</taxon>
        <taxon>Chromobacteriaceae</taxon>
        <taxon>Chromobacterium</taxon>
    </lineage>
</organism>
<gene>
    <name evidence="2" type="ORF">NCTC9695_05162</name>
</gene>
<name>A0A447TIB6_CHRVL</name>
<reference evidence="2 3" key="1">
    <citation type="submission" date="2018-12" db="EMBL/GenBank/DDBJ databases">
        <authorList>
            <consortium name="Pathogen Informatics"/>
        </authorList>
    </citation>
    <scope>NUCLEOTIDE SEQUENCE [LARGE SCALE GENOMIC DNA]</scope>
    <source>
        <strain evidence="2 3">NCTC9695</strain>
    </source>
</reference>
<dbReference type="EMBL" id="LR134182">
    <property type="protein sequence ID" value="VEB44662.1"/>
    <property type="molecule type" value="Genomic_DNA"/>
</dbReference>
<dbReference type="Proteomes" id="UP000275777">
    <property type="component" value="Chromosome"/>
</dbReference>
<dbReference type="Pfam" id="PF04185">
    <property type="entry name" value="Phosphoesterase"/>
    <property type="match status" value="1"/>
</dbReference>
<dbReference type="InterPro" id="IPR017850">
    <property type="entry name" value="Alkaline_phosphatase_core_sf"/>
</dbReference>
<accession>A0A447TIB6</accession>
<dbReference type="InterPro" id="IPR007312">
    <property type="entry name" value="Phosphoesterase"/>
</dbReference>
<keyword evidence="1" id="KW-0378">Hydrolase</keyword>
<evidence type="ECO:0000256" key="1">
    <source>
        <dbReference type="ARBA" id="ARBA00022801"/>
    </source>
</evidence>
<dbReference type="Gene3D" id="3.40.720.10">
    <property type="entry name" value="Alkaline Phosphatase, subunit A"/>
    <property type="match status" value="1"/>
</dbReference>
<evidence type="ECO:0000313" key="2">
    <source>
        <dbReference type="EMBL" id="VEB44662.1"/>
    </source>
</evidence>
<sequence>MTLSQAQTMGFANKPFQIDDPNGLNGTGVAVPQSVVTRDLVHRFYNNQMQINGGANDKFAAYSDAGSLSMGYYDGSKMAMWKLAQQYTLADNFFMGAFGGSFLNHQYLVCACAPQYPNADASPAKGSISAIDVDGNGNFTRLTPAANAPASVLSGPAKYLNDGNLTPKDAAGMYYAVNTMQPAFQPSGNAPASGDASGLYADPAKANTLPAQTQATIADRLDAKKVSWAWYAAAGRSPPPTAARSITAACRISRPIISRSTTTPASILPSRRPIAAST</sequence>
<evidence type="ECO:0000313" key="3">
    <source>
        <dbReference type="Proteomes" id="UP000275777"/>
    </source>
</evidence>
<dbReference type="GO" id="GO:0016788">
    <property type="term" value="F:hydrolase activity, acting on ester bonds"/>
    <property type="evidence" value="ECO:0007669"/>
    <property type="project" value="InterPro"/>
</dbReference>
<protein>
    <submittedName>
        <fullName evidence="2">Phospholipase C</fullName>
    </submittedName>
</protein>
<proteinExistence type="predicted"/>